<accession>X1AG35</accession>
<name>X1AG35_9ZZZZ</name>
<feature type="non-terminal residue" evidence="1">
    <location>
        <position position="1"/>
    </location>
</feature>
<organism evidence="1">
    <name type="scientific">marine sediment metagenome</name>
    <dbReference type="NCBI Taxonomy" id="412755"/>
    <lineage>
        <taxon>unclassified sequences</taxon>
        <taxon>metagenomes</taxon>
        <taxon>ecological metagenomes</taxon>
    </lineage>
</organism>
<protein>
    <submittedName>
        <fullName evidence="1">Uncharacterized protein</fullName>
    </submittedName>
</protein>
<comment type="caution">
    <text evidence="1">The sequence shown here is derived from an EMBL/GenBank/DDBJ whole genome shotgun (WGS) entry which is preliminary data.</text>
</comment>
<evidence type="ECO:0000313" key="1">
    <source>
        <dbReference type="EMBL" id="GAG81490.1"/>
    </source>
</evidence>
<sequence length="32" mass="3528">KHESVEIDDVCMELEVCFGFLSVGVVLAQAFL</sequence>
<dbReference type="EMBL" id="BART01013816">
    <property type="protein sequence ID" value="GAG81490.1"/>
    <property type="molecule type" value="Genomic_DNA"/>
</dbReference>
<dbReference type="AlphaFoldDB" id="X1AG35"/>
<gene>
    <name evidence="1" type="ORF">S01H4_28011</name>
</gene>
<reference evidence="1" key="1">
    <citation type="journal article" date="2014" name="Front. Microbiol.">
        <title>High frequency of phylogenetically diverse reductive dehalogenase-homologous genes in deep subseafloor sedimentary metagenomes.</title>
        <authorList>
            <person name="Kawai M."/>
            <person name="Futagami T."/>
            <person name="Toyoda A."/>
            <person name="Takaki Y."/>
            <person name="Nishi S."/>
            <person name="Hori S."/>
            <person name="Arai W."/>
            <person name="Tsubouchi T."/>
            <person name="Morono Y."/>
            <person name="Uchiyama I."/>
            <person name="Ito T."/>
            <person name="Fujiyama A."/>
            <person name="Inagaki F."/>
            <person name="Takami H."/>
        </authorList>
    </citation>
    <scope>NUCLEOTIDE SEQUENCE</scope>
    <source>
        <strain evidence="1">Expedition CK06-06</strain>
    </source>
</reference>
<proteinExistence type="predicted"/>